<keyword evidence="1" id="KW-1133">Transmembrane helix</keyword>
<keyword evidence="1" id="KW-0472">Membrane</keyword>
<dbReference type="OrthoDB" id="328023at2157"/>
<dbReference type="AlphaFoldDB" id="A0A285NTN8"/>
<evidence type="ECO:0000313" key="2">
    <source>
        <dbReference type="EMBL" id="SNZ12273.1"/>
    </source>
</evidence>
<evidence type="ECO:0000313" key="3">
    <source>
        <dbReference type="Proteomes" id="UP000219453"/>
    </source>
</evidence>
<dbReference type="RefSeq" id="WP_097008546.1">
    <property type="nucleotide sequence ID" value="NZ_OBEJ01000002.1"/>
</dbReference>
<keyword evidence="1" id="KW-0812">Transmembrane</keyword>
<gene>
    <name evidence="2" type="ORF">SAMN06269185_1585</name>
</gene>
<feature type="transmembrane region" description="Helical" evidence="1">
    <location>
        <begin position="63"/>
        <end position="83"/>
    </location>
</feature>
<dbReference type="Proteomes" id="UP000219453">
    <property type="component" value="Unassembled WGS sequence"/>
</dbReference>
<protein>
    <submittedName>
        <fullName evidence="2">LexA-binding, inner membrane-associated putative hydrolase</fullName>
    </submittedName>
</protein>
<dbReference type="EMBL" id="OBEJ01000002">
    <property type="protein sequence ID" value="SNZ12273.1"/>
    <property type="molecule type" value="Genomic_DNA"/>
</dbReference>
<feature type="transmembrane region" description="Helical" evidence="1">
    <location>
        <begin position="6"/>
        <end position="22"/>
    </location>
</feature>
<sequence length="183" mass="19338">MVDVMGHVAMGLLWALPAWIVWDDRVSLAFVGFAAAASMLPDVDLVLSSLFPAAIHHHGVTHTVVFVVGIAVVAGAITAAALAEPLARWTSARFDERSTFTFATAGYAAGGLSHVFADMLSAPDISTPIEPLWPVVEGWWGLDLIWYNSPWWNAGLLTVALAAHAAVVVSTDSFGVVSGRDAT</sequence>
<accession>A0A285NTN8</accession>
<evidence type="ECO:0000256" key="1">
    <source>
        <dbReference type="SAM" id="Phobius"/>
    </source>
</evidence>
<keyword evidence="3" id="KW-1185">Reference proteome</keyword>
<name>A0A285NTN8_NATPI</name>
<reference evidence="2 3" key="1">
    <citation type="submission" date="2017-09" db="EMBL/GenBank/DDBJ databases">
        <authorList>
            <person name="Ehlers B."/>
            <person name="Leendertz F.H."/>
        </authorList>
    </citation>
    <scope>NUCLEOTIDE SEQUENCE [LARGE SCALE GENOMIC DNA]</scope>
    <source>
        <strain evidence="2 3">DSM 27208</strain>
    </source>
</reference>
<organism evidence="2 3">
    <name type="scientific">Natronoarchaeum philippinense</name>
    <dbReference type="NCBI Taxonomy" id="558529"/>
    <lineage>
        <taxon>Archaea</taxon>
        <taxon>Methanobacteriati</taxon>
        <taxon>Methanobacteriota</taxon>
        <taxon>Stenosarchaea group</taxon>
        <taxon>Halobacteria</taxon>
        <taxon>Halobacteriales</taxon>
        <taxon>Natronoarchaeaceae</taxon>
    </lineage>
</organism>
<dbReference type="Pfam" id="PF04307">
    <property type="entry name" value="YdjM"/>
    <property type="match status" value="1"/>
</dbReference>
<dbReference type="GO" id="GO:0016787">
    <property type="term" value="F:hydrolase activity"/>
    <property type="evidence" value="ECO:0007669"/>
    <property type="project" value="UniProtKB-KW"/>
</dbReference>
<keyword evidence="2" id="KW-0378">Hydrolase</keyword>
<dbReference type="InterPro" id="IPR007404">
    <property type="entry name" value="YdjM-like"/>
</dbReference>
<feature type="transmembrane region" description="Helical" evidence="1">
    <location>
        <begin position="29"/>
        <end position="51"/>
    </location>
</feature>
<proteinExistence type="predicted"/>